<name>A0A9D2T4B0_9FIRM</name>
<evidence type="ECO:0000256" key="5">
    <source>
        <dbReference type="ARBA" id="ARBA00022741"/>
    </source>
</evidence>
<keyword evidence="5 9" id="KW-0547">Nucleotide-binding</keyword>
<feature type="modified residue" description="Phosphothreonine; by autocatalysis" evidence="9">
    <location>
        <position position="196"/>
    </location>
</feature>
<dbReference type="InterPro" id="IPR012725">
    <property type="entry name" value="Chaperone_DnaK"/>
</dbReference>
<dbReference type="FunFam" id="3.30.420.40:FF:000004">
    <property type="entry name" value="Molecular chaperone DnaK"/>
    <property type="match status" value="1"/>
</dbReference>
<comment type="induction">
    <text evidence="9">By stress conditions e.g. heat shock.</text>
</comment>
<reference evidence="11" key="1">
    <citation type="journal article" date="2021" name="PeerJ">
        <title>Extensive microbial diversity within the chicken gut microbiome revealed by metagenomics and culture.</title>
        <authorList>
            <person name="Gilroy R."/>
            <person name="Ravi A."/>
            <person name="Getino M."/>
            <person name="Pursley I."/>
            <person name="Horton D.L."/>
            <person name="Alikhan N.F."/>
            <person name="Baker D."/>
            <person name="Gharbi K."/>
            <person name="Hall N."/>
            <person name="Watson M."/>
            <person name="Adriaenssens E.M."/>
            <person name="Foster-Nyarko E."/>
            <person name="Jarju S."/>
            <person name="Secka A."/>
            <person name="Antonio M."/>
            <person name="Oren A."/>
            <person name="Chaudhuri R.R."/>
            <person name="La Ragione R."/>
            <person name="Hildebrand F."/>
            <person name="Pallen M.J."/>
        </authorList>
    </citation>
    <scope>NUCLEOTIDE SEQUENCE</scope>
    <source>
        <strain evidence="11">ChiSjej5B23-2810</strain>
    </source>
</reference>
<evidence type="ECO:0000256" key="8">
    <source>
        <dbReference type="ARBA" id="ARBA00023186"/>
    </source>
</evidence>
<dbReference type="FunFam" id="3.90.640.10:FF:000003">
    <property type="entry name" value="Molecular chaperone DnaK"/>
    <property type="match status" value="1"/>
</dbReference>
<comment type="similarity">
    <text evidence="2 9 10">Belongs to the heat shock protein 70 family.</text>
</comment>
<proteinExistence type="evidence at transcript level"/>
<dbReference type="GO" id="GO:0051082">
    <property type="term" value="F:unfolded protein binding"/>
    <property type="evidence" value="ECO:0007669"/>
    <property type="project" value="InterPro"/>
</dbReference>
<dbReference type="PROSITE" id="PS00297">
    <property type="entry name" value="HSP70_1"/>
    <property type="match status" value="1"/>
</dbReference>
<dbReference type="GO" id="GO:0005524">
    <property type="term" value="F:ATP binding"/>
    <property type="evidence" value="ECO:0007669"/>
    <property type="project" value="UniProtKB-UniRule"/>
</dbReference>
<evidence type="ECO:0000256" key="2">
    <source>
        <dbReference type="ARBA" id="ARBA00007381"/>
    </source>
</evidence>
<evidence type="ECO:0000256" key="3">
    <source>
        <dbReference type="ARBA" id="ARBA00014415"/>
    </source>
</evidence>
<dbReference type="EMBL" id="DWWN01000001">
    <property type="protein sequence ID" value="HJC44520.1"/>
    <property type="molecule type" value="Genomic_DNA"/>
</dbReference>
<evidence type="ECO:0000256" key="4">
    <source>
        <dbReference type="ARBA" id="ARBA00022553"/>
    </source>
</evidence>
<evidence type="ECO:0000256" key="7">
    <source>
        <dbReference type="ARBA" id="ARBA00023016"/>
    </source>
</evidence>
<comment type="function">
    <text evidence="1 9">Acts as a chaperone.</text>
</comment>
<dbReference type="InterPro" id="IPR018181">
    <property type="entry name" value="Heat_shock_70_CS"/>
</dbReference>
<comment type="caution">
    <text evidence="11">The sequence shown here is derived from an EMBL/GenBank/DDBJ whole genome shotgun (WGS) entry which is preliminary data.</text>
</comment>
<keyword evidence="7 9" id="KW-0346">Stress response</keyword>
<gene>
    <name evidence="9 11" type="primary">dnaK</name>
    <name evidence="11" type="ORF">H9703_00010</name>
</gene>
<dbReference type="Gene3D" id="3.30.420.40">
    <property type="match status" value="2"/>
</dbReference>
<dbReference type="Gene3D" id="3.90.640.10">
    <property type="entry name" value="Actin, Chain A, domain 4"/>
    <property type="match status" value="1"/>
</dbReference>
<dbReference type="PROSITE" id="PS00329">
    <property type="entry name" value="HSP70_2"/>
    <property type="match status" value="1"/>
</dbReference>
<dbReference type="NCBIfam" id="NF001413">
    <property type="entry name" value="PRK00290.1"/>
    <property type="match status" value="1"/>
</dbReference>
<dbReference type="PROSITE" id="PS01036">
    <property type="entry name" value="HSP70_3"/>
    <property type="match status" value="1"/>
</dbReference>
<keyword evidence="6 9" id="KW-0067">ATP-binding</keyword>
<dbReference type="GO" id="GO:0140662">
    <property type="term" value="F:ATP-dependent protein folding chaperone"/>
    <property type="evidence" value="ECO:0007669"/>
    <property type="project" value="InterPro"/>
</dbReference>
<evidence type="ECO:0000313" key="11">
    <source>
        <dbReference type="EMBL" id="HJC44520.1"/>
    </source>
</evidence>
<dbReference type="Gene3D" id="2.60.34.10">
    <property type="entry name" value="Substrate Binding Domain Of DNAk, Chain A, domain 1"/>
    <property type="match status" value="1"/>
</dbReference>
<dbReference type="CDD" id="cd10234">
    <property type="entry name" value="ASKHA_NBD_HSP70_DnaK-like"/>
    <property type="match status" value="1"/>
</dbReference>
<dbReference type="NCBIfam" id="TIGR02350">
    <property type="entry name" value="prok_dnaK"/>
    <property type="match status" value="1"/>
</dbReference>
<evidence type="ECO:0000313" key="12">
    <source>
        <dbReference type="Proteomes" id="UP000823906"/>
    </source>
</evidence>
<sequence>MAKIIGIDLGTTNSCVAVMEGSEPVVIPNSEGHRTTPSIVAFTDGGERKVGDPAKRQAITNPQRTIFSIKRFMGEPYDKVASEIARAPYKIVQGPNNTPRVDIDGRQYTPQEISAIILQKMKKTAEDYLGQEVTEAVITVPAYFSDSQRQATKEAGEIAGLKVRRIINEPTAAAVAYGLDNEAAQKILVYDLGGGTFDVSIIEIEDGAFTVLATGGDTRLGGDDFDARIVDWLVQEFKKSDRIDLSRDPAAMGRLKEEAEKAKKELSSAPSAQINLPFIAVGRDGPHHIDVTLTRPQFEMMTGDLLARTVEPVNNALRDAGLSAADLGRVLLVGGSTRMPAVARQVKELLGKEPSHALNPDECVAMGAAIQGGLLQGGGKLAGATGAAAQGLVLMDVTPLTLSIETLGGVATPLIARNSMIPTRKSQIFTTARPMQTSVEINVLQGERRFAKDNKSLGKFKLGGIRAGFSSKPQIEVTFDIDVNGVVKVSAKDLGTGREQNITITGSTNLSESEIQRAMAAAAAYEAEDSRRKGRLELHNQAEILAYKVDEALSKCKKEIDKDEKNRVKTDLANLRRCIRKDHPEKMNDAEESALRAAKETLEASASHLMVLYTQQTGTDSTDGETL</sequence>
<evidence type="ECO:0000256" key="10">
    <source>
        <dbReference type="RuleBase" id="RU003322"/>
    </source>
</evidence>
<reference evidence="11" key="2">
    <citation type="submission" date="2021-04" db="EMBL/GenBank/DDBJ databases">
        <authorList>
            <person name="Gilroy R."/>
        </authorList>
    </citation>
    <scope>NUCLEOTIDE SEQUENCE</scope>
    <source>
        <strain evidence="11">ChiSjej5B23-2810</strain>
    </source>
</reference>
<dbReference type="InterPro" id="IPR029047">
    <property type="entry name" value="HSP70_peptide-bd_sf"/>
</dbReference>
<dbReference type="Pfam" id="PF00012">
    <property type="entry name" value="HSP70"/>
    <property type="match status" value="1"/>
</dbReference>
<dbReference type="AlphaFoldDB" id="A0A9D2T4B0"/>
<organism evidence="11 12">
    <name type="scientific">Candidatus Faecalibacterium faecigallinarum</name>
    <dbReference type="NCBI Taxonomy" id="2838577"/>
    <lineage>
        <taxon>Bacteria</taxon>
        <taxon>Bacillati</taxon>
        <taxon>Bacillota</taxon>
        <taxon>Clostridia</taxon>
        <taxon>Eubacteriales</taxon>
        <taxon>Oscillospiraceae</taxon>
        <taxon>Faecalibacterium</taxon>
    </lineage>
</organism>
<dbReference type="HAMAP" id="MF_00332">
    <property type="entry name" value="DnaK"/>
    <property type="match status" value="1"/>
</dbReference>
<dbReference type="InterPro" id="IPR013126">
    <property type="entry name" value="Hsp_70_fam"/>
</dbReference>
<protein>
    <recommendedName>
        <fullName evidence="3 9">Chaperone protein DnaK</fullName>
    </recommendedName>
    <alternativeName>
        <fullName evidence="9">HSP70</fullName>
    </alternativeName>
    <alternativeName>
        <fullName evidence="9">Heat shock 70 kDa protein</fullName>
    </alternativeName>
    <alternativeName>
        <fullName evidence="9">Heat shock protein 70</fullName>
    </alternativeName>
</protein>
<dbReference type="SUPFAM" id="SSF53067">
    <property type="entry name" value="Actin-like ATPase domain"/>
    <property type="match status" value="2"/>
</dbReference>
<dbReference type="PRINTS" id="PR00301">
    <property type="entry name" value="HEATSHOCK70"/>
</dbReference>
<evidence type="ECO:0000256" key="1">
    <source>
        <dbReference type="ARBA" id="ARBA00002290"/>
    </source>
</evidence>
<dbReference type="Proteomes" id="UP000823906">
    <property type="component" value="Unassembled WGS sequence"/>
</dbReference>
<keyword evidence="8 9" id="KW-0143">Chaperone</keyword>
<accession>A0A9D2T4B0</accession>
<dbReference type="InterPro" id="IPR043129">
    <property type="entry name" value="ATPase_NBD"/>
</dbReference>
<evidence type="ECO:0000256" key="9">
    <source>
        <dbReference type="HAMAP-Rule" id="MF_00332"/>
    </source>
</evidence>
<dbReference type="SUPFAM" id="SSF100920">
    <property type="entry name" value="Heat shock protein 70kD (HSP70), peptide-binding domain"/>
    <property type="match status" value="1"/>
</dbReference>
<evidence type="ECO:0000256" key="6">
    <source>
        <dbReference type="ARBA" id="ARBA00022840"/>
    </source>
</evidence>
<dbReference type="PANTHER" id="PTHR19375">
    <property type="entry name" value="HEAT SHOCK PROTEIN 70KDA"/>
    <property type="match status" value="1"/>
</dbReference>
<keyword evidence="4 9" id="KW-0597">Phosphoprotein</keyword>